<evidence type="ECO:0000313" key="2">
    <source>
        <dbReference type="Proteomes" id="UP001596442"/>
    </source>
</evidence>
<protein>
    <submittedName>
        <fullName evidence="1">Phosphoribosylformylglycinamidine synthase II</fullName>
    </submittedName>
</protein>
<reference evidence="1 2" key="1">
    <citation type="journal article" date="2019" name="Int. J. Syst. Evol. Microbiol.">
        <title>The Global Catalogue of Microorganisms (GCM) 10K type strain sequencing project: providing services to taxonomists for standard genome sequencing and annotation.</title>
        <authorList>
            <consortium name="The Broad Institute Genomics Platform"/>
            <consortium name="The Broad Institute Genome Sequencing Center for Infectious Disease"/>
            <person name="Wu L."/>
            <person name="Ma J."/>
        </authorList>
    </citation>
    <scope>NUCLEOTIDE SEQUENCE [LARGE SCALE GENOMIC DNA]</scope>
    <source>
        <strain evidence="1 2">CGMCC 1.3239</strain>
    </source>
</reference>
<feature type="non-terminal residue" evidence="1">
    <location>
        <position position="1"/>
    </location>
</feature>
<dbReference type="AlphaFoldDB" id="A0ABD5SA83"/>
<keyword evidence="2" id="KW-1185">Reference proteome</keyword>
<sequence>ELVGDDTGVDVSLPDRIAAFEETPGRLVVQTTDPDAVADRAGDLPVLRLGDVTTDGTLSLSVGDESIAADADAIRQLRGVIDRELA</sequence>
<dbReference type="Proteomes" id="UP001596442">
    <property type="component" value="Unassembled WGS sequence"/>
</dbReference>
<proteinExistence type="predicted"/>
<organism evidence="1 2">
    <name type="scientific">Halorubrum tibetense</name>
    <dbReference type="NCBI Taxonomy" id="175631"/>
    <lineage>
        <taxon>Archaea</taxon>
        <taxon>Methanobacteriati</taxon>
        <taxon>Methanobacteriota</taxon>
        <taxon>Stenosarchaea group</taxon>
        <taxon>Halobacteria</taxon>
        <taxon>Halobacteriales</taxon>
        <taxon>Haloferacaceae</taxon>
        <taxon>Halorubrum</taxon>
    </lineage>
</organism>
<accession>A0ABD5SA83</accession>
<comment type="caution">
    <text evidence="1">The sequence shown here is derived from an EMBL/GenBank/DDBJ whole genome shotgun (WGS) entry which is preliminary data.</text>
</comment>
<evidence type="ECO:0000313" key="1">
    <source>
        <dbReference type="EMBL" id="MFC6753368.1"/>
    </source>
</evidence>
<gene>
    <name evidence="1" type="ORF">ACFQEU_07800</name>
</gene>
<dbReference type="EMBL" id="JBHSWW010000089">
    <property type="protein sequence ID" value="MFC6753368.1"/>
    <property type="molecule type" value="Genomic_DNA"/>
</dbReference>
<name>A0ABD5SA83_9EURY</name>